<proteinExistence type="predicted"/>
<keyword evidence="2" id="KW-1185">Reference proteome</keyword>
<sequence length="102" mass="11654">MGWIPNWLRRADVRLRPRAGAQVDLQPLSERSGRWLKANLFRFPGAVWSRKRGCVELSEGDVIALHLVVERITEAGLKVRLSGRLRGWDGASPVWSLLVRKR</sequence>
<organism evidence="1 2">
    <name type="scientific">Bradyrhizobium canariense</name>
    <dbReference type="NCBI Taxonomy" id="255045"/>
    <lineage>
        <taxon>Bacteria</taxon>
        <taxon>Pseudomonadati</taxon>
        <taxon>Pseudomonadota</taxon>
        <taxon>Alphaproteobacteria</taxon>
        <taxon>Hyphomicrobiales</taxon>
        <taxon>Nitrobacteraceae</taxon>
        <taxon>Bradyrhizobium</taxon>
    </lineage>
</organism>
<name>A0ABX3X463_9BRAD</name>
<accession>A0ABX3X463</accession>
<comment type="caution">
    <text evidence="1">The sequence shown here is derived from an EMBL/GenBank/DDBJ whole genome shotgun (WGS) entry which is preliminary data.</text>
</comment>
<gene>
    <name evidence="1" type="ORF">BST63_16745</name>
</gene>
<reference evidence="1 2" key="1">
    <citation type="submission" date="2017-03" db="EMBL/GenBank/DDBJ databases">
        <title>Whole genome sequences of fourteen strains of Bradyrhizobium canariense and one strain of Bradyrhizobium japonicum isolated from Lupinus (Papilionoideae: Genisteae) species in Algeria.</title>
        <authorList>
            <person name="Crovadore J."/>
            <person name="Chekireb D."/>
            <person name="Brachmann A."/>
            <person name="Chablais R."/>
            <person name="Cochard B."/>
            <person name="Lefort F."/>
        </authorList>
    </citation>
    <scope>NUCLEOTIDE SEQUENCE [LARGE SCALE GENOMIC DNA]</scope>
    <source>
        <strain evidence="1 2">UBMAN05</strain>
    </source>
</reference>
<evidence type="ECO:0000313" key="1">
    <source>
        <dbReference type="EMBL" id="OSJ28395.1"/>
    </source>
</evidence>
<dbReference type="Proteomes" id="UP000193884">
    <property type="component" value="Unassembled WGS sequence"/>
</dbReference>
<protein>
    <submittedName>
        <fullName evidence="1">Uncharacterized protein</fullName>
    </submittedName>
</protein>
<dbReference type="EMBL" id="NAFK01000161">
    <property type="protein sequence ID" value="OSJ28395.1"/>
    <property type="molecule type" value="Genomic_DNA"/>
</dbReference>
<evidence type="ECO:0000313" key="2">
    <source>
        <dbReference type="Proteomes" id="UP000193884"/>
    </source>
</evidence>